<evidence type="ECO:0000313" key="1">
    <source>
        <dbReference type="EMBL" id="MAA14742.1"/>
    </source>
</evidence>
<dbReference type="AlphaFoldDB" id="A0A224YLN3"/>
<accession>A0A224YLN3</accession>
<proteinExistence type="predicted"/>
<organism evidence="1">
    <name type="scientific">Rhipicephalus zambeziensis</name>
    <dbReference type="NCBI Taxonomy" id="60191"/>
    <lineage>
        <taxon>Eukaryota</taxon>
        <taxon>Metazoa</taxon>
        <taxon>Ecdysozoa</taxon>
        <taxon>Arthropoda</taxon>
        <taxon>Chelicerata</taxon>
        <taxon>Arachnida</taxon>
        <taxon>Acari</taxon>
        <taxon>Parasitiformes</taxon>
        <taxon>Ixodida</taxon>
        <taxon>Ixodoidea</taxon>
        <taxon>Ixodidae</taxon>
        <taxon>Rhipicephalinae</taxon>
        <taxon>Rhipicephalus</taxon>
        <taxon>Rhipicephalus</taxon>
    </lineage>
</organism>
<protein>
    <submittedName>
        <fullName evidence="1">Uncharacterized protein</fullName>
    </submittedName>
</protein>
<name>A0A224YLN3_9ACAR</name>
<dbReference type="EMBL" id="GFPF01003596">
    <property type="protein sequence ID" value="MAA14742.1"/>
    <property type="molecule type" value="Transcribed_RNA"/>
</dbReference>
<reference evidence="1" key="1">
    <citation type="journal article" date="2017" name="Parasit. Vectors">
        <title>Sialotranscriptomics of Rhipicephalus zambeziensis reveals intricate expression profiles of secretory proteins and suggests tight temporal transcriptional regulation during blood-feeding.</title>
        <authorList>
            <person name="de Castro M.H."/>
            <person name="de Klerk D."/>
            <person name="Pienaar R."/>
            <person name="Rees D.J.G."/>
            <person name="Mans B.J."/>
        </authorList>
    </citation>
    <scope>NUCLEOTIDE SEQUENCE</scope>
    <source>
        <tissue evidence="1">Salivary glands</tissue>
    </source>
</reference>
<sequence length="94" mass="10304">MVVKCFNIQSGKLCKVPITYNRQNHPQPKVCTHTAEQHIFAVDRNAVLNPAYTHFKTDLPDVAFTTPTAEVSLPTKAQSFASGFAARSNAVDTV</sequence>